<dbReference type="EMBL" id="KZ678459">
    <property type="protein sequence ID" value="PSR83500.1"/>
    <property type="molecule type" value="Genomic_DNA"/>
</dbReference>
<sequence length="233" mass="24377">MTRVTPLPRELAKLTRSLGSTVAAPSFNQLLSTASKSGAARVRKELDNGLAADVPASERTITTTHRPSTTPTPSPTRTIPLMQAFHSTQSPSARAAVPTIDCALLPSMTTILDADSDAFAQVRVPLLPDNFAPVRSPANFAPEAVDAPLPKSEIVVMAADPTSVNAVSALTEVEGMTADGVELRFNVQDARYGSGSGNESDGEYAGGMLTDLWKGLVDDVLGSSSNNKGRPAF</sequence>
<accession>A0A2T3A5Y4</accession>
<evidence type="ECO:0000313" key="1">
    <source>
        <dbReference type="EMBL" id="PSR83500.1"/>
    </source>
</evidence>
<organism evidence="1 2">
    <name type="scientific">Coniella lustricola</name>
    <dbReference type="NCBI Taxonomy" id="2025994"/>
    <lineage>
        <taxon>Eukaryota</taxon>
        <taxon>Fungi</taxon>
        <taxon>Dikarya</taxon>
        <taxon>Ascomycota</taxon>
        <taxon>Pezizomycotina</taxon>
        <taxon>Sordariomycetes</taxon>
        <taxon>Sordariomycetidae</taxon>
        <taxon>Diaporthales</taxon>
        <taxon>Schizoparmaceae</taxon>
        <taxon>Coniella</taxon>
    </lineage>
</organism>
<gene>
    <name evidence="1" type="ORF">BD289DRAFT_483296</name>
</gene>
<name>A0A2T3A5Y4_9PEZI</name>
<dbReference type="OrthoDB" id="3993201at2759"/>
<proteinExistence type="predicted"/>
<reference evidence="1 2" key="1">
    <citation type="journal article" date="2018" name="Mycol. Prog.">
        <title>Coniella lustricola, a new species from submerged detritus.</title>
        <authorList>
            <person name="Raudabaugh D.B."/>
            <person name="Iturriaga T."/>
            <person name="Carver A."/>
            <person name="Mondo S."/>
            <person name="Pangilinan J."/>
            <person name="Lipzen A."/>
            <person name="He G."/>
            <person name="Amirebrahimi M."/>
            <person name="Grigoriev I.V."/>
            <person name="Miller A.N."/>
        </authorList>
    </citation>
    <scope>NUCLEOTIDE SEQUENCE [LARGE SCALE GENOMIC DNA]</scope>
    <source>
        <strain evidence="1 2">B22-T-1</strain>
    </source>
</reference>
<protein>
    <submittedName>
        <fullName evidence="1">Uncharacterized protein</fullName>
    </submittedName>
</protein>
<keyword evidence="2" id="KW-1185">Reference proteome</keyword>
<dbReference type="InParanoid" id="A0A2T3A5Y4"/>
<evidence type="ECO:0000313" key="2">
    <source>
        <dbReference type="Proteomes" id="UP000241462"/>
    </source>
</evidence>
<dbReference type="Proteomes" id="UP000241462">
    <property type="component" value="Unassembled WGS sequence"/>
</dbReference>
<dbReference type="AlphaFoldDB" id="A0A2T3A5Y4"/>